<protein>
    <recommendedName>
        <fullName evidence="5">U6 small nuclear RNA (adenine-(43)-N(6))-methyltransferase</fullName>
        <ecNumber evidence="5">2.1.1.-</ecNumber>
    </recommendedName>
</protein>
<keyword evidence="2 5" id="KW-0489">Methyltransferase</keyword>
<evidence type="ECO:0000256" key="4">
    <source>
        <dbReference type="ARBA" id="ARBA00022691"/>
    </source>
</evidence>
<dbReference type="GO" id="GO:0070475">
    <property type="term" value="P:rRNA base methylation"/>
    <property type="evidence" value="ECO:0007669"/>
    <property type="project" value="TreeGrafter"/>
</dbReference>
<evidence type="ECO:0000256" key="1">
    <source>
        <dbReference type="ARBA" id="ARBA00005878"/>
    </source>
</evidence>
<evidence type="ECO:0000256" key="7">
    <source>
        <dbReference type="SAM" id="MobiDB-lite"/>
    </source>
</evidence>
<proteinExistence type="inferred from homology"/>
<feature type="binding site" evidence="6">
    <location>
        <position position="177"/>
    </location>
    <ligand>
        <name>S-adenosyl-L-methionine</name>
        <dbReference type="ChEBI" id="CHEBI:59789"/>
    </ligand>
</feature>
<keyword evidence="4 6" id="KW-0949">S-adenosyl-L-methionine</keyword>
<feature type="binding site" evidence="6">
    <location>
        <position position="128"/>
    </location>
    <ligand>
        <name>S-adenosyl-L-methionine</name>
        <dbReference type="ChEBI" id="CHEBI:59789"/>
    </ligand>
</feature>
<dbReference type="Gene3D" id="3.40.50.150">
    <property type="entry name" value="Vaccinia Virus protein VP39"/>
    <property type="match status" value="1"/>
</dbReference>
<evidence type="ECO:0000256" key="5">
    <source>
        <dbReference type="PIRNR" id="PIRNR037350"/>
    </source>
</evidence>
<evidence type="ECO:0000256" key="2">
    <source>
        <dbReference type="ARBA" id="ARBA00022603"/>
    </source>
</evidence>
<dbReference type="EC" id="2.1.1.-" evidence="5"/>
<organism evidence="8">
    <name type="scientific">Lynceus sp. MCZ IZ 141354</name>
    <dbReference type="NCBI Taxonomy" id="1930659"/>
    <lineage>
        <taxon>Eukaryota</taxon>
        <taxon>Metazoa</taxon>
        <taxon>Ecdysozoa</taxon>
        <taxon>Arthropoda</taxon>
        <taxon>Crustacea</taxon>
        <taxon>Branchiopoda</taxon>
        <taxon>Diplostraca</taxon>
        <taxon>Laevicaudata</taxon>
        <taxon>Lynceidae</taxon>
        <taxon>Lynceus</taxon>
    </lineage>
</organism>
<feature type="binding site" evidence="6">
    <location>
        <position position="106"/>
    </location>
    <ligand>
        <name>S-adenosyl-L-methionine</name>
        <dbReference type="ChEBI" id="CHEBI:59789"/>
    </ligand>
</feature>
<dbReference type="GO" id="GO:0008168">
    <property type="term" value="F:methyltransferase activity"/>
    <property type="evidence" value="ECO:0007669"/>
    <property type="project" value="UniProtKB-UniRule"/>
</dbReference>
<dbReference type="PANTHER" id="PTHR13393">
    <property type="entry name" value="SAM-DEPENDENT METHYLTRANSFERASE"/>
    <property type="match status" value="1"/>
</dbReference>
<evidence type="ECO:0000313" key="8">
    <source>
        <dbReference type="EMBL" id="CAG4645469.1"/>
    </source>
</evidence>
<dbReference type="PIRSF" id="PIRSF037350">
    <property type="entry name" value="Mtase_ZK1128_prd"/>
    <property type="match status" value="1"/>
</dbReference>
<dbReference type="EMBL" id="OC988814">
    <property type="protein sequence ID" value="CAG4645469.1"/>
    <property type="molecule type" value="Genomic_DNA"/>
</dbReference>
<dbReference type="Pfam" id="PF05971">
    <property type="entry name" value="Methyltransf_10"/>
    <property type="match status" value="1"/>
</dbReference>
<accession>A0A9N6ZFX0</accession>
<feature type="compositionally biased region" description="Low complexity" evidence="7">
    <location>
        <begin position="372"/>
        <end position="383"/>
    </location>
</feature>
<dbReference type="InterPro" id="IPR010286">
    <property type="entry name" value="METTL16/RlmF"/>
</dbReference>
<evidence type="ECO:0000256" key="6">
    <source>
        <dbReference type="PIRSR" id="PIRSR037350-1"/>
    </source>
</evidence>
<dbReference type="AlphaFoldDB" id="A0A9N6ZFX0"/>
<dbReference type="InterPro" id="IPR029063">
    <property type="entry name" value="SAM-dependent_MTases_sf"/>
</dbReference>
<evidence type="ECO:0000256" key="3">
    <source>
        <dbReference type="ARBA" id="ARBA00022679"/>
    </source>
</evidence>
<dbReference type="InterPro" id="IPR017182">
    <property type="entry name" value="METTL16/PsiM"/>
</dbReference>
<keyword evidence="3 5" id="KW-0808">Transferase</keyword>
<feature type="binding site" evidence="6">
    <location>
        <position position="81"/>
    </location>
    <ligand>
        <name>S-adenosyl-L-methionine</name>
        <dbReference type="ChEBI" id="CHEBI:59789"/>
    </ligand>
</feature>
<reference evidence="8" key="1">
    <citation type="submission" date="2021-04" db="EMBL/GenBank/DDBJ databases">
        <authorList>
            <person name="Cornetti L."/>
        </authorList>
    </citation>
    <scope>NUCLEOTIDE SEQUENCE</scope>
</reference>
<sequence>MNLNKRMHPRNPYRRPPNFKELALAYPEFREYAKQDLTGKITLDFADPKAVRALTRTLLLKDFHLDIEIPDNRLIPTLPSRLNYLLWLEDLIQSIDAQPVYGIDIGTGASCIYSILASKNNWRMLATESDELNCQTAKDNVRRNGLQDSICVKKVRTGTLLKDNLDEGLTYHFCMCNPPFYDEASWETPKSRTPNRPLAKTVPLGGSKLPSEVSVEGGEINFVAKLIEESLELSNNVLIFTTKLGHKSSVHAVKNLFKKHGIFKFTTTEFCQGKTMRWGVAWTFQDFNLTETPATKPKPPLKHKISRTDWLSKHSEFSLSCIVSKIKDLLSVLKLKFRNVNTSKTLEKYEVIAQENTWSNLRRRRREEQRLARLSSSSSSISSPMAKKLKLEDDDDAGSDSSASEVLRFFLQVRVVESGAELELTFISGSAGRDGVHQILQFLKNSF</sequence>
<dbReference type="PANTHER" id="PTHR13393:SF0">
    <property type="entry name" value="RNA N6-ADENOSINE-METHYLTRANSFERASE METTL16"/>
    <property type="match status" value="1"/>
</dbReference>
<feature type="region of interest" description="Disordered" evidence="7">
    <location>
        <begin position="369"/>
        <end position="397"/>
    </location>
</feature>
<dbReference type="CDD" id="cd02440">
    <property type="entry name" value="AdoMet_MTases"/>
    <property type="match status" value="1"/>
</dbReference>
<name>A0A9N6ZFX0_9CRUS</name>
<comment type="similarity">
    <text evidence="1 5">Belongs to the methyltransferase superfamily. METTL16/RlmF family.</text>
</comment>
<dbReference type="GO" id="GO:0005634">
    <property type="term" value="C:nucleus"/>
    <property type="evidence" value="ECO:0007669"/>
    <property type="project" value="TreeGrafter"/>
</dbReference>
<gene>
    <name evidence="8" type="primary">EOG090X04JL</name>
</gene>
<dbReference type="SUPFAM" id="SSF53335">
    <property type="entry name" value="S-adenosyl-L-methionine-dependent methyltransferases"/>
    <property type="match status" value="1"/>
</dbReference>